<feature type="region of interest" description="Disordered" evidence="1">
    <location>
        <begin position="223"/>
        <end position="247"/>
    </location>
</feature>
<organism evidence="3 4">
    <name type="scientific">Tripterygium wilfordii</name>
    <name type="common">Thunder God vine</name>
    <dbReference type="NCBI Taxonomy" id="458696"/>
    <lineage>
        <taxon>Eukaryota</taxon>
        <taxon>Viridiplantae</taxon>
        <taxon>Streptophyta</taxon>
        <taxon>Embryophyta</taxon>
        <taxon>Tracheophyta</taxon>
        <taxon>Spermatophyta</taxon>
        <taxon>Magnoliopsida</taxon>
        <taxon>eudicotyledons</taxon>
        <taxon>Gunneridae</taxon>
        <taxon>Pentapetalae</taxon>
        <taxon>rosids</taxon>
        <taxon>fabids</taxon>
        <taxon>Celastrales</taxon>
        <taxon>Celastraceae</taxon>
        <taxon>Tripterygium</taxon>
    </lineage>
</organism>
<gene>
    <name evidence="3" type="ORF">HS088_TW10G00145</name>
</gene>
<dbReference type="InterPro" id="IPR021827">
    <property type="entry name" value="Nup186/Nup192/Nup205"/>
</dbReference>
<evidence type="ECO:0000313" key="4">
    <source>
        <dbReference type="Proteomes" id="UP000593562"/>
    </source>
</evidence>
<evidence type="ECO:0000313" key="3">
    <source>
        <dbReference type="EMBL" id="KAF5741150.1"/>
    </source>
</evidence>
<reference evidence="3 4" key="1">
    <citation type="journal article" date="2020" name="Nat. Commun.">
        <title>Genome of Tripterygium wilfordii and identification of cytochrome P450 involved in triptolide biosynthesis.</title>
        <authorList>
            <person name="Tu L."/>
            <person name="Su P."/>
            <person name="Zhang Z."/>
            <person name="Gao L."/>
            <person name="Wang J."/>
            <person name="Hu T."/>
            <person name="Zhou J."/>
            <person name="Zhang Y."/>
            <person name="Zhao Y."/>
            <person name="Liu Y."/>
            <person name="Song Y."/>
            <person name="Tong Y."/>
            <person name="Lu Y."/>
            <person name="Yang J."/>
            <person name="Xu C."/>
            <person name="Jia M."/>
            <person name="Peters R.J."/>
            <person name="Huang L."/>
            <person name="Gao W."/>
        </authorList>
    </citation>
    <scope>NUCLEOTIDE SEQUENCE [LARGE SCALE GENOMIC DNA]</scope>
    <source>
        <strain evidence="4">cv. XIE 37</strain>
        <tissue evidence="3">Leaf</tissue>
    </source>
</reference>
<feature type="region of interest" description="Disordered" evidence="1">
    <location>
        <begin position="478"/>
        <end position="499"/>
    </location>
</feature>
<dbReference type="PANTHER" id="PTHR31344:SF13">
    <property type="entry name" value="EEIG1_EHBP1 PROTEIN AMINO-TERMINAL DOMAIN PROTEIN"/>
    <property type="match status" value="1"/>
</dbReference>
<feature type="compositionally biased region" description="Basic and acidic residues" evidence="1">
    <location>
        <begin position="172"/>
        <end position="182"/>
    </location>
</feature>
<dbReference type="Pfam" id="PF10358">
    <property type="entry name" value="NT-C2"/>
    <property type="match status" value="1"/>
</dbReference>
<sequence length="1012" mass="112149">MVLGLRSKNRKGLPVQLDYLVHVQEIKPWPPSQSLRSIQSVVLHWENGDRSSGYLTTNVIDGKVEFGESFRLPVKLSPESSRKGGGFQKNNLEFYLYEIKKEKAVRGQLLGSAVINLADHGVITESLSFHAPINVKKSAKNTAQQPSLYITFQSFDRDSSCSSPKSSLSKEASLDKDGSESVSEVTKEVIDDGSEIAAFTDDDDDDLSAHSSLSSHSFALKSTRVSSGQHDKPVALNMPSGSELLEDNTGRINREPALSRHVAMNPVVNMIAEAHKDTNGSSSQPSSTTSYKDMNESSTHPSSTGLSTGKLRDPVSDIAANVMSPDVQSSLGMSPKWSSFEIPEINQMDEKALSRERNGLEDSLTIKPYTDGWKNKEEKEQQKNGHDREILDVEKRYTDDHIVRKLPRDAAREKVKLRSNTLVANRPLEVPNGTLINNKLKHVNSAPLHLESTTSNGLSRNSQFLEKASKVDVSRGVNNGNIKAASEREEKPSGYSDNKDELKSKVEMLEEELKEAAALEVGLYSVVAEHGGSTSKVHAPVWRLSRFYFHACKARSKARSASAARAVVSGLVLVSKACGNDVPRLTFWLSNSIVLRAIINNERTKTKRFSPKSMFSPHEEKNDMIEGSDEWEEPQTFVVALEKIEAWIFSRIIESVWWQTLTPHMQSTAVKSTSTKKSHARMPGLGDQEQGNFSIDLWKKAFKDACERLCPVRASGHECGCLPLLARLVMEQLVDRLDVAMFNAILRESAEDMPTDPMSDPISDAKVLPIPAGKSSFGAGVQLKNAVSDQKNKPSLLITSPVPEVGNWSRFLTDLFGIDDNDILNNENESDDNRRECETHFKAFHLLNALSDLMMLPFEMLADKSTRKEVCPTFGAPMIRRVLSNFVPDEFNPDPIPEVFLDSLDSEDFSDDEEVLITSFPWTAAPTVYSAPPTSTLRSITGEVGNETLLRSGSTLLTSGDELDEFDSPITSIDINNLKVSPSTVPDWTPKGNKGRKVVRYRLLREVWRDGE</sequence>
<proteinExistence type="predicted"/>
<dbReference type="InterPro" id="IPR019448">
    <property type="entry name" value="NT-C2"/>
</dbReference>
<name>A0A7J7D485_TRIWF</name>
<keyword evidence="4" id="KW-1185">Reference proteome</keyword>
<feature type="region of interest" description="Disordered" evidence="1">
    <location>
        <begin position="156"/>
        <end position="182"/>
    </location>
</feature>
<evidence type="ECO:0000256" key="1">
    <source>
        <dbReference type="SAM" id="MobiDB-lite"/>
    </source>
</evidence>
<accession>A0A7J7D485</accession>
<protein>
    <recommendedName>
        <fullName evidence="2">C2 NT-type domain-containing protein</fullName>
    </recommendedName>
</protein>
<dbReference type="AlphaFoldDB" id="A0A7J7D485"/>
<feature type="compositionally biased region" description="Low complexity" evidence="1">
    <location>
        <begin position="160"/>
        <end position="171"/>
    </location>
</feature>
<feature type="compositionally biased region" description="Basic and acidic residues" evidence="1">
    <location>
        <begin position="485"/>
        <end position="499"/>
    </location>
</feature>
<feature type="compositionally biased region" description="Low complexity" evidence="1">
    <location>
        <begin position="281"/>
        <end position="290"/>
    </location>
</feature>
<dbReference type="Proteomes" id="UP000593562">
    <property type="component" value="Unassembled WGS sequence"/>
</dbReference>
<feature type="compositionally biased region" description="Polar residues" evidence="1">
    <location>
        <begin position="296"/>
        <end position="307"/>
    </location>
</feature>
<dbReference type="GO" id="GO:0005643">
    <property type="term" value="C:nuclear pore"/>
    <property type="evidence" value="ECO:0007669"/>
    <property type="project" value="InterPro"/>
</dbReference>
<dbReference type="EMBL" id="JAAARO010000010">
    <property type="protein sequence ID" value="KAF5741150.1"/>
    <property type="molecule type" value="Genomic_DNA"/>
</dbReference>
<dbReference type="PROSITE" id="PS51840">
    <property type="entry name" value="C2_NT"/>
    <property type="match status" value="1"/>
</dbReference>
<dbReference type="InParanoid" id="A0A7J7D485"/>
<dbReference type="PANTHER" id="PTHR31344">
    <property type="entry name" value="NUCLEAR PORE COMPLEX PROTEIN NUP205"/>
    <property type="match status" value="1"/>
</dbReference>
<comment type="caution">
    <text evidence="3">The sequence shown here is derived from an EMBL/GenBank/DDBJ whole genome shotgun (WGS) entry which is preliminary data.</text>
</comment>
<feature type="domain" description="C2 NT-type" evidence="2">
    <location>
        <begin position="7"/>
        <end position="156"/>
    </location>
</feature>
<evidence type="ECO:0000259" key="2">
    <source>
        <dbReference type="PROSITE" id="PS51840"/>
    </source>
</evidence>
<feature type="region of interest" description="Disordered" evidence="1">
    <location>
        <begin position="275"/>
        <end position="312"/>
    </location>
</feature>